<keyword evidence="4" id="KW-1000">Mitochondrion outer membrane</keyword>
<evidence type="ECO:0000256" key="5">
    <source>
        <dbReference type="ARBA" id="ARBA00022803"/>
    </source>
</evidence>
<keyword evidence="13" id="KW-0675">Receptor</keyword>
<dbReference type="AlphaFoldDB" id="A0A9R1UBP4"/>
<protein>
    <submittedName>
        <fullName evidence="13">Mitochondrial import receptor subunit TOM70</fullName>
    </submittedName>
</protein>
<dbReference type="CTD" id="34618"/>
<feature type="repeat" description="TPR" evidence="10">
    <location>
        <begin position="361"/>
        <end position="394"/>
    </location>
</feature>
<proteinExistence type="inferred from homology"/>
<dbReference type="GeneID" id="105273732"/>
<feature type="repeat" description="TPR" evidence="10">
    <location>
        <begin position="505"/>
        <end position="538"/>
    </location>
</feature>
<evidence type="ECO:0000256" key="6">
    <source>
        <dbReference type="ARBA" id="ARBA00022989"/>
    </source>
</evidence>
<dbReference type="GO" id="GO:0030150">
    <property type="term" value="P:protein import into mitochondrial matrix"/>
    <property type="evidence" value="ECO:0007669"/>
    <property type="project" value="TreeGrafter"/>
</dbReference>
<reference evidence="13" key="1">
    <citation type="submission" date="2025-08" db="UniProtKB">
        <authorList>
            <consortium name="RefSeq"/>
        </authorList>
    </citation>
    <scope>IDENTIFICATION</scope>
    <source>
        <strain evidence="13">USDA-PBARC FA_bdor</strain>
        <tissue evidence="13">Whole organism</tissue>
    </source>
</reference>
<evidence type="ECO:0000256" key="4">
    <source>
        <dbReference type="ARBA" id="ARBA00022787"/>
    </source>
</evidence>
<dbReference type="PROSITE" id="PS50005">
    <property type="entry name" value="TPR"/>
    <property type="match status" value="5"/>
</dbReference>
<feature type="repeat" description="TPR" evidence="10">
    <location>
        <begin position="83"/>
        <end position="116"/>
    </location>
</feature>
<feature type="repeat" description="TPR" evidence="10">
    <location>
        <begin position="327"/>
        <end position="360"/>
    </location>
</feature>
<keyword evidence="3" id="KW-0677">Repeat</keyword>
<dbReference type="OrthoDB" id="66418at2759"/>
<evidence type="ECO:0000313" key="13">
    <source>
        <dbReference type="RefSeq" id="XP_011314641.1"/>
    </source>
</evidence>
<dbReference type="SUPFAM" id="SSF81901">
    <property type="entry name" value="HCP-like"/>
    <property type="match status" value="1"/>
</dbReference>
<sequence>MPVSNSAASAVSSSLPKWQLALAVGAPVALGLGYIYYKNSSQGKPKGPDKSNGTAPEKQISIDGDSPGKNIRSDRPETPAAKAQRYKTLGNEVFRVGKYDDAILYYNKAIEACPLEDKNELATFYQNRAAAYDALEKFTAVKDDCTKALELNPKYTKALIRRAKVLEKINELELALEDITAACILEKFTNSSALLAADRVLRQLGKQHAQELLTTKKPVMPSKHFIKTYFSSFRNDPLLSAEAINLLDNHGSPGLTNAVEAFRGERYDDIIPICTAEIEKSDTSLSDKMQLLLLRGTFYLLLGQPDKAIGDLNAVISNESASKEVRVNALIKRATMHMQLENSSQCLKDFEKAVEIYPNCGDIYHHRGQVNLLLEKVNEAREDSEKSLKLNPEFGIAYAQKCYTDYRHAALSRMPNLLESAMENFEKSFELFPDCCECYTLYAQMLCDAQSYEKADEYFSKAIEKDPKNATIYVHRGLLQLQWCGNVIKAMEYINKALELDDKCEFGYETLGTIEVQRGNLKEAIKLFDKALSLARTALELTHIFSLQDAAKAQLKIGERLGADFIFGIPNMS</sequence>
<dbReference type="PANTHER" id="PTHR46208:SF1">
    <property type="entry name" value="MITOCHONDRIAL IMPORT RECEPTOR SUBUNIT TOM70"/>
    <property type="match status" value="1"/>
</dbReference>
<dbReference type="SUPFAM" id="SSF48452">
    <property type="entry name" value="TPR-like"/>
    <property type="match status" value="2"/>
</dbReference>
<dbReference type="Gene3D" id="1.25.40.10">
    <property type="entry name" value="Tetratricopeptide repeat domain"/>
    <property type="match status" value="2"/>
</dbReference>
<keyword evidence="5 10" id="KW-0802">TPR repeat</keyword>
<evidence type="ECO:0000256" key="3">
    <source>
        <dbReference type="ARBA" id="ARBA00022737"/>
    </source>
</evidence>
<evidence type="ECO:0000256" key="11">
    <source>
        <dbReference type="SAM" id="MobiDB-lite"/>
    </source>
</evidence>
<evidence type="ECO:0000256" key="1">
    <source>
        <dbReference type="ARBA" id="ARBA00004572"/>
    </source>
</evidence>
<keyword evidence="8" id="KW-0472">Membrane</keyword>
<organism evidence="12 13">
    <name type="scientific">Fopius arisanus</name>
    <dbReference type="NCBI Taxonomy" id="64838"/>
    <lineage>
        <taxon>Eukaryota</taxon>
        <taxon>Metazoa</taxon>
        <taxon>Ecdysozoa</taxon>
        <taxon>Arthropoda</taxon>
        <taxon>Hexapoda</taxon>
        <taxon>Insecta</taxon>
        <taxon>Pterygota</taxon>
        <taxon>Neoptera</taxon>
        <taxon>Endopterygota</taxon>
        <taxon>Hymenoptera</taxon>
        <taxon>Apocrita</taxon>
        <taxon>Ichneumonoidea</taxon>
        <taxon>Braconidae</taxon>
        <taxon>Opiinae</taxon>
        <taxon>Fopius</taxon>
    </lineage>
</organism>
<evidence type="ECO:0000256" key="7">
    <source>
        <dbReference type="ARBA" id="ARBA00023128"/>
    </source>
</evidence>
<dbReference type="PANTHER" id="PTHR46208">
    <property type="entry name" value="MITOCHONDRIAL IMPORT RECEPTOR SUBUNIT TOM70"/>
    <property type="match status" value="1"/>
</dbReference>
<dbReference type="GO" id="GO:0005741">
    <property type="term" value="C:mitochondrial outer membrane"/>
    <property type="evidence" value="ECO:0007669"/>
    <property type="project" value="UniProtKB-SubCell"/>
</dbReference>
<keyword evidence="6" id="KW-1133">Transmembrane helix</keyword>
<evidence type="ECO:0000256" key="8">
    <source>
        <dbReference type="ARBA" id="ARBA00023136"/>
    </source>
</evidence>
<dbReference type="Pfam" id="PF13181">
    <property type="entry name" value="TPR_8"/>
    <property type="match status" value="4"/>
</dbReference>
<dbReference type="InterPro" id="IPR019734">
    <property type="entry name" value="TPR_rpt"/>
</dbReference>
<dbReference type="GO" id="GO:0045039">
    <property type="term" value="P:protein insertion into mitochondrial inner membrane"/>
    <property type="evidence" value="ECO:0007669"/>
    <property type="project" value="TreeGrafter"/>
</dbReference>
<dbReference type="Proteomes" id="UP000694866">
    <property type="component" value="Unplaced"/>
</dbReference>
<keyword evidence="12" id="KW-1185">Reference proteome</keyword>
<accession>A0A9R1UBP4</accession>
<evidence type="ECO:0000256" key="2">
    <source>
        <dbReference type="ARBA" id="ARBA00022692"/>
    </source>
</evidence>
<feature type="repeat" description="TPR" evidence="10">
    <location>
        <begin position="436"/>
        <end position="469"/>
    </location>
</feature>
<dbReference type="InterPro" id="IPR011990">
    <property type="entry name" value="TPR-like_helical_dom_sf"/>
</dbReference>
<gene>
    <name evidence="13" type="primary">Tom70</name>
</gene>
<evidence type="ECO:0000313" key="12">
    <source>
        <dbReference type="Proteomes" id="UP000694866"/>
    </source>
</evidence>
<dbReference type="GO" id="GO:0030943">
    <property type="term" value="F:mitochondrion targeting sequence binding"/>
    <property type="evidence" value="ECO:0007669"/>
    <property type="project" value="TreeGrafter"/>
</dbReference>
<dbReference type="KEGG" id="fas:105273732"/>
<dbReference type="SMART" id="SM00028">
    <property type="entry name" value="TPR"/>
    <property type="match status" value="9"/>
</dbReference>
<keyword evidence="7" id="KW-0496">Mitochondrion</keyword>
<dbReference type="RefSeq" id="XP_011314641.1">
    <property type="nucleotide sequence ID" value="XM_011316339.1"/>
</dbReference>
<keyword evidence="2" id="KW-0812">Transmembrane</keyword>
<feature type="region of interest" description="Disordered" evidence="11">
    <location>
        <begin position="41"/>
        <end position="83"/>
    </location>
</feature>
<dbReference type="GO" id="GO:0008320">
    <property type="term" value="F:protein transmembrane transporter activity"/>
    <property type="evidence" value="ECO:0007669"/>
    <property type="project" value="TreeGrafter"/>
</dbReference>
<evidence type="ECO:0000256" key="9">
    <source>
        <dbReference type="ARBA" id="ARBA00038030"/>
    </source>
</evidence>
<comment type="subcellular location">
    <subcellularLocation>
        <location evidence="1">Mitochondrion outer membrane</location>
        <topology evidence="1">Single-pass membrane protein</topology>
    </subcellularLocation>
</comment>
<evidence type="ECO:0000256" key="10">
    <source>
        <dbReference type="PROSITE-ProRule" id="PRU00339"/>
    </source>
</evidence>
<comment type="similarity">
    <text evidence="9">Belongs to the Tom70 family.</text>
</comment>
<name>A0A9R1UBP4_9HYME</name>